<dbReference type="Proteomes" id="UP001597296">
    <property type="component" value="Unassembled WGS sequence"/>
</dbReference>
<dbReference type="RefSeq" id="WP_377314471.1">
    <property type="nucleotide sequence ID" value="NZ_JBHUIY010000004.1"/>
</dbReference>
<protein>
    <submittedName>
        <fullName evidence="1">Class 1 isoprenoid biosynthesis enzyme</fullName>
        <ecNumber evidence="1">4.2.3.-</ecNumber>
    </submittedName>
</protein>
<dbReference type="GO" id="GO:0016829">
    <property type="term" value="F:lyase activity"/>
    <property type="evidence" value="ECO:0007669"/>
    <property type="project" value="UniProtKB-KW"/>
</dbReference>
<reference evidence="2" key="1">
    <citation type="journal article" date="2019" name="Int. J. Syst. Evol. Microbiol.">
        <title>The Global Catalogue of Microorganisms (GCM) 10K type strain sequencing project: providing services to taxonomists for standard genome sequencing and annotation.</title>
        <authorList>
            <consortium name="The Broad Institute Genomics Platform"/>
            <consortium name="The Broad Institute Genome Sequencing Center for Infectious Disease"/>
            <person name="Wu L."/>
            <person name="Ma J."/>
        </authorList>
    </citation>
    <scope>NUCLEOTIDE SEQUENCE [LARGE SCALE GENOMIC DNA]</scope>
    <source>
        <strain evidence="2">KCTC 15012</strain>
    </source>
</reference>
<keyword evidence="2" id="KW-1185">Reference proteome</keyword>
<dbReference type="CDD" id="cd00385">
    <property type="entry name" value="Isoprenoid_Biosyn_C1"/>
    <property type="match status" value="1"/>
</dbReference>
<dbReference type="InterPro" id="IPR008949">
    <property type="entry name" value="Isoprenoid_synthase_dom_sf"/>
</dbReference>
<name>A0ABW5C7I1_9PROT</name>
<comment type="caution">
    <text evidence="1">The sequence shown here is derived from an EMBL/GenBank/DDBJ whole genome shotgun (WGS) entry which is preliminary data.</text>
</comment>
<proteinExistence type="predicted"/>
<dbReference type="Gene3D" id="1.10.600.10">
    <property type="entry name" value="Farnesyl Diphosphate Synthase"/>
    <property type="match status" value="1"/>
</dbReference>
<evidence type="ECO:0000313" key="2">
    <source>
        <dbReference type="Proteomes" id="UP001597296"/>
    </source>
</evidence>
<accession>A0ABW5C7I1</accession>
<organism evidence="1 2">
    <name type="scientific">Phaeospirillum tilakii</name>
    <dbReference type="NCBI Taxonomy" id="741673"/>
    <lineage>
        <taxon>Bacteria</taxon>
        <taxon>Pseudomonadati</taxon>
        <taxon>Pseudomonadota</taxon>
        <taxon>Alphaproteobacteria</taxon>
        <taxon>Rhodospirillales</taxon>
        <taxon>Rhodospirillaceae</taxon>
        <taxon>Phaeospirillum</taxon>
    </lineage>
</organism>
<evidence type="ECO:0000313" key="1">
    <source>
        <dbReference type="EMBL" id="MFD2232818.1"/>
    </source>
</evidence>
<keyword evidence="1" id="KW-0456">Lyase</keyword>
<sequence>MTMLKSALLERAAVRGVCARAETFLGGSGERLHEQREAMRHRLAAVLEDLTRSLTADGIGGGEAIGTMLAAVGDYLGWLLWSVEDLAVLGTALSLPPDRFARRVVCCHLIYQSGRMLDDAIDGHADYKGLAPTMYGRLSSGGERRARSQTTLAAIVLILRGVTDFAASFGETVAVAELARLTAHCTDACRGALIEMESGAALSEEGYLRLIDLKTTAHNTILLQSLAGLVEDDTRRRVEQVYRTASVLGQILNDAADLDADRRTGQVNWFLLDGRARGGEGLHREDADKLLAAFDALARLCLDQPEPLRLACCAKLKSMVDHCERFTVPR</sequence>
<dbReference type="SUPFAM" id="SSF48576">
    <property type="entry name" value="Terpenoid synthases"/>
    <property type="match status" value="1"/>
</dbReference>
<dbReference type="EC" id="4.2.3.-" evidence="1"/>
<gene>
    <name evidence="1" type="ORF">ACFSNB_03275</name>
</gene>
<dbReference type="EMBL" id="JBHUIY010000004">
    <property type="protein sequence ID" value="MFD2232818.1"/>
    <property type="molecule type" value="Genomic_DNA"/>
</dbReference>